<name>A0A370GQV2_9BACI</name>
<dbReference type="RefSeq" id="WP_114744601.1">
    <property type="nucleotide sequence ID" value="NZ_QQAY01000002.1"/>
</dbReference>
<comment type="caution">
    <text evidence="1">The sequence shown here is derived from an EMBL/GenBank/DDBJ whole genome shotgun (WGS) entry which is preliminary data.</text>
</comment>
<accession>A0A370GQV2</accession>
<organism evidence="1 2">
    <name type="scientific">Falsibacillus pallidus</name>
    <dbReference type="NCBI Taxonomy" id="493781"/>
    <lineage>
        <taxon>Bacteria</taxon>
        <taxon>Bacillati</taxon>
        <taxon>Bacillota</taxon>
        <taxon>Bacilli</taxon>
        <taxon>Bacillales</taxon>
        <taxon>Bacillaceae</taxon>
        <taxon>Falsibacillus</taxon>
    </lineage>
</organism>
<proteinExistence type="predicted"/>
<reference evidence="1 2" key="1">
    <citation type="submission" date="2018-07" db="EMBL/GenBank/DDBJ databases">
        <title>Genomic Encyclopedia of Type Strains, Phase IV (KMG-IV): sequencing the most valuable type-strain genomes for metagenomic binning, comparative biology and taxonomic classification.</title>
        <authorList>
            <person name="Goeker M."/>
        </authorList>
    </citation>
    <scope>NUCLEOTIDE SEQUENCE [LARGE SCALE GENOMIC DNA]</scope>
    <source>
        <strain evidence="1 2">DSM 25281</strain>
    </source>
</reference>
<dbReference type="AlphaFoldDB" id="A0A370GQV2"/>
<gene>
    <name evidence="1" type="ORF">DFR59_102423</name>
</gene>
<keyword evidence="2" id="KW-1185">Reference proteome</keyword>
<evidence type="ECO:0000313" key="1">
    <source>
        <dbReference type="EMBL" id="RDI45789.1"/>
    </source>
</evidence>
<dbReference type="Proteomes" id="UP000255326">
    <property type="component" value="Unassembled WGS sequence"/>
</dbReference>
<protein>
    <submittedName>
        <fullName evidence="1">Uncharacterized protein</fullName>
    </submittedName>
</protein>
<evidence type="ECO:0000313" key="2">
    <source>
        <dbReference type="Proteomes" id="UP000255326"/>
    </source>
</evidence>
<dbReference type="OrthoDB" id="2360619at2"/>
<sequence length="159" mass="18678">MLTFEEKQTLIEKNFPQLTKKDVSLKRVNYHFEDSAYEKSNVVYHLHPNGNGFVYGGLLKGYPTDDRGMINIREFSAEELMKVIKESIDSLSWNEKNTREAAIVGEAQEERWINDEGHELILVEEDEWWNIYDGLNLEAAYGSYDEAEDYLLEERFKRS</sequence>
<dbReference type="EMBL" id="QQAY01000002">
    <property type="protein sequence ID" value="RDI45789.1"/>
    <property type="molecule type" value="Genomic_DNA"/>
</dbReference>